<sequence>MTKNGHFITNSCFAALTYWSNENGWFALGVIAGALAPDYLEITFRNPFSKNGYSRTIPHRTITHWWPLWLILWYYAPPLEQWVAYVFLASFGVSLYIGQLIAGYAVGGIIHLICDAFSPSGIPTYLPFSATRIGAGLYTTGKNEWRIVMPMAILSGLFLYSQNTFVISQFLPSRWVQTILQLIT</sequence>
<dbReference type="Proteomes" id="UP001225378">
    <property type="component" value="Plasmid unnamed2"/>
</dbReference>
<geneLocation type="plasmid" evidence="2 3">
    <name>unnamed2</name>
</geneLocation>
<evidence type="ECO:0000313" key="3">
    <source>
        <dbReference type="Proteomes" id="UP001225378"/>
    </source>
</evidence>
<proteinExistence type="predicted"/>
<evidence type="ECO:0000313" key="2">
    <source>
        <dbReference type="EMBL" id="XBS22857.1"/>
    </source>
</evidence>
<dbReference type="EMBL" id="CP157744">
    <property type="protein sequence ID" value="XBS22857.1"/>
    <property type="molecule type" value="Genomic_DNA"/>
</dbReference>
<keyword evidence="1" id="KW-0472">Membrane</keyword>
<name>A0AAU7P0S9_9GAMM</name>
<keyword evidence="1" id="KW-1133">Transmembrane helix</keyword>
<dbReference type="RefSeq" id="WP_305910464.1">
    <property type="nucleotide sequence ID" value="NZ_CP157744.1"/>
</dbReference>
<dbReference type="InterPro" id="IPR007404">
    <property type="entry name" value="YdjM-like"/>
</dbReference>
<keyword evidence="2" id="KW-0614">Plasmid</keyword>
<gene>
    <name evidence="2" type="ORF">Q9L42_021360</name>
</gene>
<accession>A0AAU7P0S9</accession>
<evidence type="ECO:0000256" key="1">
    <source>
        <dbReference type="SAM" id="Phobius"/>
    </source>
</evidence>
<reference evidence="2 3" key="1">
    <citation type="journal article" date="2024" name="Microbiology">
        <title>Methylomarinum rosea sp. nov., a novel halophilic methanotrophic bacterium from the hypersaline Lake Elton.</title>
        <authorList>
            <person name="Suleimanov R.Z."/>
            <person name="Oshkin I.Y."/>
            <person name="Danilova O.V."/>
            <person name="Suzina N.E."/>
            <person name="Dedysh S.N."/>
        </authorList>
    </citation>
    <scope>NUCLEOTIDE SEQUENCE [LARGE SCALE GENOMIC DNA]</scope>
    <source>
        <strain evidence="2 3">Ch1-1</strain>
        <plasmid evidence="3">unnamed2</plasmid>
    </source>
</reference>
<organism evidence="2 3">
    <name type="scientific">Methylomarinum roseum</name>
    <dbReference type="NCBI Taxonomy" id="3067653"/>
    <lineage>
        <taxon>Bacteria</taxon>
        <taxon>Pseudomonadati</taxon>
        <taxon>Pseudomonadota</taxon>
        <taxon>Gammaproteobacteria</taxon>
        <taxon>Methylococcales</taxon>
        <taxon>Methylococcaceae</taxon>
        <taxon>Methylomarinum</taxon>
    </lineage>
</organism>
<feature type="transmembrane region" description="Helical" evidence="1">
    <location>
        <begin position="82"/>
        <end position="106"/>
    </location>
</feature>
<dbReference type="KEGG" id="mech:Q9L42_021360"/>
<dbReference type="AlphaFoldDB" id="A0AAU7P0S9"/>
<dbReference type="GO" id="GO:0016787">
    <property type="term" value="F:hydrolase activity"/>
    <property type="evidence" value="ECO:0007669"/>
    <property type="project" value="UniProtKB-KW"/>
</dbReference>
<keyword evidence="1" id="KW-0812">Transmembrane</keyword>
<protein>
    <submittedName>
        <fullName evidence="2">Metal-dependent hydrolase</fullName>
    </submittedName>
</protein>
<keyword evidence="2" id="KW-0378">Hydrolase</keyword>
<dbReference type="Pfam" id="PF04307">
    <property type="entry name" value="YdjM"/>
    <property type="match status" value="1"/>
</dbReference>
<keyword evidence="3" id="KW-1185">Reference proteome</keyword>